<accession>A0ABQ0DK83</accession>
<keyword evidence="3" id="KW-1185">Reference proteome</keyword>
<protein>
    <submittedName>
        <fullName evidence="2">Uncharacterized protein</fullName>
    </submittedName>
</protein>
<evidence type="ECO:0000256" key="1">
    <source>
        <dbReference type="SAM" id="MobiDB-lite"/>
    </source>
</evidence>
<feature type="region of interest" description="Disordered" evidence="1">
    <location>
        <begin position="92"/>
        <end position="146"/>
    </location>
</feature>
<evidence type="ECO:0000313" key="3">
    <source>
        <dbReference type="Proteomes" id="UP001628156"/>
    </source>
</evidence>
<evidence type="ECO:0000313" key="2">
    <source>
        <dbReference type="EMBL" id="GAB1223276.1"/>
    </source>
</evidence>
<dbReference type="Proteomes" id="UP001628156">
    <property type="component" value="Unassembled WGS sequence"/>
</dbReference>
<sequence>MKRCLESNGKKRLQDESDEQDICDDCCCDRDFPELSNFKMIGKFEGKIKFFNGNFEFDGKFDGTVESNQNEVLPEGEECNSEELESAKKKLLGTGDKLQLSSKEEEEEALSVASDDSSEEEEKPNKKHYDAAKLQNPPTAEDCKTQ</sequence>
<reference evidence="2 3" key="1">
    <citation type="journal article" date="2019" name="PLoS Negl. Trop. Dis.">
        <title>Whole genome sequencing of Entamoeba nuttalli reveals mammalian host-related molecular signatures and a novel octapeptide-repeat surface protein.</title>
        <authorList>
            <person name="Tanaka M."/>
            <person name="Makiuchi T."/>
            <person name="Komiyama T."/>
            <person name="Shiina T."/>
            <person name="Osaki K."/>
            <person name="Tachibana H."/>
        </authorList>
    </citation>
    <scope>NUCLEOTIDE SEQUENCE [LARGE SCALE GENOMIC DNA]</scope>
    <source>
        <strain evidence="2 3">P19-061405</strain>
    </source>
</reference>
<dbReference type="EMBL" id="BAAFRS010000139">
    <property type="protein sequence ID" value="GAB1223276.1"/>
    <property type="molecule type" value="Genomic_DNA"/>
</dbReference>
<gene>
    <name evidence="2" type="ORF">ENUP19_0139G0065</name>
</gene>
<proteinExistence type="predicted"/>
<name>A0ABQ0DK83_9EUKA</name>
<organism evidence="2 3">
    <name type="scientific">Entamoeba nuttalli</name>
    <dbReference type="NCBI Taxonomy" id="412467"/>
    <lineage>
        <taxon>Eukaryota</taxon>
        <taxon>Amoebozoa</taxon>
        <taxon>Evosea</taxon>
        <taxon>Archamoebae</taxon>
        <taxon>Mastigamoebida</taxon>
        <taxon>Entamoebidae</taxon>
        <taxon>Entamoeba</taxon>
    </lineage>
</organism>
<comment type="caution">
    <text evidence="2">The sequence shown here is derived from an EMBL/GenBank/DDBJ whole genome shotgun (WGS) entry which is preliminary data.</text>
</comment>